<dbReference type="Gene3D" id="3.60.40.10">
    <property type="entry name" value="PPM-type phosphatase domain"/>
    <property type="match status" value="1"/>
</dbReference>
<dbReference type="InterPro" id="IPR015655">
    <property type="entry name" value="PP2C"/>
</dbReference>
<reference evidence="2 3" key="1">
    <citation type="submission" date="2019-09" db="EMBL/GenBank/DDBJ databases">
        <title>A chromosome-level genome assembly of the Chinese tupelo Nyssa sinensis.</title>
        <authorList>
            <person name="Yang X."/>
            <person name="Kang M."/>
            <person name="Yang Y."/>
            <person name="Xiong H."/>
            <person name="Wang M."/>
            <person name="Zhang Z."/>
            <person name="Wang Z."/>
            <person name="Wu H."/>
            <person name="Ma T."/>
            <person name="Liu J."/>
            <person name="Xi Z."/>
        </authorList>
    </citation>
    <scope>NUCLEOTIDE SEQUENCE [LARGE SCALE GENOMIC DNA]</scope>
    <source>
        <strain evidence="2">J267</strain>
        <tissue evidence="2">Leaf</tissue>
    </source>
</reference>
<evidence type="ECO:0000313" key="2">
    <source>
        <dbReference type="EMBL" id="KAA8536805.1"/>
    </source>
</evidence>
<evidence type="ECO:0000259" key="1">
    <source>
        <dbReference type="PROSITE" id="PS51746"/>
    </source>
</evidence>
<evidence type="ECO:0000313" key="3">
    <source>
        <dbReference type="Proteomes" id="UP000325577"/>
    </source>
</evidence>
<dbReference type="InterPro" id="IPR001932">
    <property type="entry name" value="PPM-type_phosphatase-like_dom"/>
</dbReference>
<dbReference type="OrthoDB" id="10264738at2759"/>
<dbReference type="GO" id="GO:0004722">
    <property type="term" value="F:protein serine/threonine phosphatase activity"/>
    <property type="evidence" value="ECO:0007669"/>
    <property type="project" value="InterPro"/>
</dbReference>
<gene>
    <name evidence="2" type="ORF">F0562_029283</name>
</gene>
<feature type="domain" description="PPM-type phosphatase" evidence="1">
    <location>
        <begin position="29"/>
        <end position="287"/>
    </location>
</feature>
<organism evidence="2 3">
    <name type="scientific">Nyssa sinensis</name>
    <dbReference type="NCBI Taxonomy" id="561372"/>
    <lineage>
        <taxon>Eukaryota</taxon>
        <taxon>Viridiplantae</taxon>
        <taxon>Streptophyta</taxon>
        <taxon>Embryophyta</taxon>
        <taxon>Tracheophyta</taxon>
        <taxon>Spermatophyta</taxon>
        <taxon>Magnoliopsida</taxon>
        <taxon>eudicotyledons</taxon>
        <taxon>Gunneridae</taxon>
        <taxon>Pentapetalae</taxon>
        <taxon>asterids</taxon>
        <taxon>Cornales</taxon>
        <taxon>Nyssaceae</taxon>
        <taxon>Nyssa</taxon>
    </lineage>
</organism>
<proteinExistence type="predicted"/>
<name>A0A5J5B0L8_9ASTE</name>
<dbReference type="SUPFAM" id="SSF81606">
    <property type="entry name" value="PP2C-like"/>
    <property type="match status" value="1"/>
</dbReference>
<protein>
    <recommendedName>
        <fullName evidence="1">PPM-type phosphatase domain-containing protein</fullName>
    </recommendedName>
</protein>
<sequence length="287" mass="32262">MLVGLEGEQHGALILPSSGTVNVSGSNNFVSAFSKRGQKRVNQDCFIVWEEFGCQEDMMFCGIFDGHSPWGHFVAKRVRESMPSSLLCNWQETLAETSLDPDFDLESDKMLHWFNIWKRSHLKTCAAVDQELEQERRIKSFYSGTTALTIVRQGELIVVANVGDSRAVLATTSDDGSLIPVQLTVDFKPNLPQEAERIIQCKGRVFCLDDEPGVHRIWLPDEECPGLTMSRASGDYCVKDFGLISVPEVTQRHITSRDQFVVLATDGVCKYHSSVEFLPRPAWKRCN</sequence>
<dbReference type="CDD" id="cd00143">
    <property type="entry name" value="PP2Cc"/>
    <property type="match status" value="1"/>
</dbReference>
<keyword evidence="3" id="KW-1185">Reference proteome</keyword>
<dbReference type="SMART" id="SM00332">
    <property type="entry name" value="PP2Cc"/>
    <property type="match status" value="1"/>
</dbReference>
<dbReference type="InterPro" id="IPR036457">
    <property type="entry name" value="PPM-type-like_dom_sf"/>
</dbReference>
<dbReference type="AlphaFoldDB" id="A0A5J5B0L8"/>
<dbReference type="PROSITE" id="PS51746">
    <property type="entry name" value="PPM_2"/>
    <property type="match status" value="1"/>
</dbReference>
<dbReference type="Pfam" id="PF00481">
    <property type="entry name" value="PP2C"/>
    <property type="match status" value="1"/>
</dbReference>
<dbReference type="Proteomes" id="UP000325577">
    <property type="component" value="Linkage Group LG16"/>
</dbReference>
<accession>A0A5J5B0L8</accession>
<dbReference type="PANTHER" id="PTHR47992">
    <property type="entry name" value="PROTEIN PHOSPHATASE"/>
    <property type="match status" value="1"/>
</dbReference>
<dbReference type="EMBL" id="CM018039">
    <property type="protein sequence ID" value="KAA8536805.1"/>
    <property type="molecule type" value="Genomic_DNA"/>
</dbReference>